<organism evidence="1 2">
    <name type="scientific">Sphingobacterium mizutaii</name>
    <dbReference type="NCBI Taxonomy" id="1010"/>
    <lineage>
        <taxon>Bacteria</taxon>
        <taxon>Pseudomonadati</taxon>
        <taxon>Bacteroidota</taxon>
        <taxon>Sphingobacteriia</taxon>
        <taxon>Sphingobacteriales</taxon>
        <taxon>Sphingobacteriaceae</taxon>
        <taxon>Sphingobacterium</taxon>
    </lineage>
</organism>
<gene>
    <name evidence="1" type="ORF">SAMEA4412673_02270</name>
</gene>
<name>A0AAJ4XBZ4_9SPHI</name>
<accession>A0AAJ4XBZ4</accession>
<evidence type="ECO:0000313" key="2">
    <source>
        <dbReference type="Proteomes" id="UP000215355"/>
    </source>
</evidence>
<dbReference type="AlphaFoldDB" id="A0AAJ4XBZ4"/>
<dbReference type="KEGG" id="smiz:4412673_02270"/>
<dbReference type="Proteomes" id="UP000215355">
    <property type="component" value="Chromosome 1"/>
</dbReference>
<protein>
    <submittedName>
        <fullName evidence="1">Uncharacterized protein</fullName>
    </submittedName>
</protein>
<dbReference type="EMBL" id="LT906468">
    <property type="protein sequence ID" value="SNV51094.1"/>
    <property type="molecule type" value="Genomic_DNA"/>
</dbReference>
<reference evidence="1 2" key="1">
    <citation type="submission" date="2017-06" db="EMBL/GenBank/DDBJ databases">
        <authorList>
            <consortium name="Pathogen Informatics"/>
        </authorList>
    </citation>
    <scope>NUCLEOTIDE SEQUENCE [LARGE SCALE GENOMIC DNA]</scope>
    <source>
        <strain evidence="1 2">NCTC12149</strain>
    </source>
</reference>
<sequence length="81" mass="9793">MKINIIENLVCKKDHYLNVEGEDIILVANCFQFDIKKLNDIDWVLIFYWIKNFHLNNEKKPVLDFQSMSIFHITNDDKKYD</sequence>
<proteinExistence type="predicted"/>
<evidence type="ECO:0000313" key="1">
    <source>
        <dbReference type="EMBL" id="SNV51094.1"/>
    </source>
</evidence>